<evidence type="ECO:0000256" key="4">
    <source>
        <dbReference type="ARBA" id="ARBA00012513"/>
    </source>
</evidence>
<dbReference type="CDD" id="cd05171">
    <property type="entry name" value="PIKKc_ATM"/>
    <property type="match status" value="1"/>
</dbReference>
<dbReference type="InterPro" id="IPR011009">
    <property type="entry name" value="Kinase-like_dom_sf"/>
</dbReference>
<evidence type="ECO:0000313" key="22">
    <source>
        <dbReference type="Proteomes" id="UP001497453"/>
    </source>
</evidence>
<dbReference type="Gene3D" id="1.10.1070.11">
    <property type="entry name" value="Phosphatidylinositol 3-/4-kinase, catalytic domain"/>
    <property type="match status" value="1"/>
</dbReference>
<evidence type="ECO:0000256" key="12">
    <source>
        <dbReference type="ARBA" id="ARBA00023242"/>
    </source>
</evidence>
<feature type="compositionally biased region" description="Polar residues" evidence="17">
    <location>
        <begin position="752"/>
        <end position="773"/>
    </location>
</feature>
<evidence type="ECO:0000313" key="21">
    <source>
        <dbReference type="EMBL" id="CAL1714615.1"/>
    </source>
</evidence>
<keyword evidence="7 16" id="KW-0808">Transferase</keyword>
<evidence type="ECO:0000256" key="5">
    <source>
        <dbReference type="ARBA" id="ARBA00014619"/>
    </source>
</evidence>
<dbReference type="Pfam" id="PF02259">
    <property type="entry name" value="FAT"/>
    <property type="match status" value="1"/>
</dbReference>
<dbReference type="InterPro" id="IPR003152">
    <property type="entry name" value="FATC_dom"/>
</dbReference>
<dbReference type="PANTHER" id="PTHR37079:SF4">
    <property type="entry name" value="SERINE_THREONINE-PROTEIN KINASE ATM"/>
    <property type="match status" value="1"/>
</dbReference>
<dbReference type="Pfam" id="PF02260">
    <property type="entry name" value="FATC"/>
    <property type="match status" value="1"/>
</dbReference>
<dbReference type="PROSITE" id="PS51189">
    <property type="entry name" value="FAT"/>
    <property type="match status" value="1"/>
</dbReference>
<keyword evidence="6 16" id="KW-0723">Serine/threonine-protein kinase</keyword>
<dbReference type="EMBL" id="OZ037951">
    <property type="protein sequence ID" value="CAL1714615.1"/>
    <property type="molecule type" value="Genomic_DNA"/>
</dbReference>
<evidence type="ECO:0000256" key="3">
    <source>
        <dbReference type="ARBA" id="ARBA00011370"/>
    </source>
</evidence>
<evidence type="ECO:0000256" key="15">
    <source>
        <dbReference type="ARBA" id="ARBA00048679"/>
    </source>
</evidence>
<accession>A0ABP1E3T4</accession>
<dbReference type="Pfam" id="PF11640">
    <property type="entry name" value="TAN"/>
    <property type="match status" value="1"/>
</dbReference>
<dbReference type="InterPro" id="IPR000403">
    <property type="entry name" value="PI3/4_kinase_cat_dom"/>
</dbReference>
<dbReference type="SMART" id="SM01343">
    <property type="entry name" value="FATC"/>
    <property type="match status" value="1"/>
</dbReference>
<reference evidence="22" key="1">
    <citation type="submission" date="2024-04" db="EMBL/GenBank/DDBJ databases">
        <authorList>
            <person name="Shaw F."/>
            <person name="Minotto A."/>
        </authorList>
    </citation>
    <scope>NUCLEOTIDE SEQUENCE [LARGE SCALE GENOMIC DNA]</scope>
</reference>
<keyword evidence="8 16" id="KW-0547">Nucleotide-binding</keyword>
<dbReference type="InterPro" id="IPR044107">
    <property type="entry name" value="PIKKc_ATM"/>
</dbReference>
<dbReference type="InterPro" id="IPR038980">
    <property type="entry name" value="ATM_plant"/>
</dbReference>
<evidence type="ECO:0000259" key="19">
    <source>
        <dbReference type="PROSITE" id="PS51189"/>
    </source>
</evidence>
<evidence type="ECO:0000256" key="8">
    <source>
        <dbReference type="ARBA" id="ARBA00022741"/>
    </source>
</evidence>
<evidence type="ECO:0000256" key="1">
    <source>
        <dbReference type="ARBA" id="ARBA00004123"/>
    </source>
</evidence>
<comment type="subunit">
    <text evidence="3">Associates with DNA double-strand breaks.</text>
</comment>
<comment type="similarity">
    <text evidence="2 16">Belongs to the PI3/PI4-kinase family. ATM subfamily.</text>
</comment>
<proteinExistence type="inferred from homology"/>
<comment type="function">
    <text evidence="13 16">Serine/threonine protein kinase which activates checkpoint signaling upon genotoxic stresses such as ionizing radiation (IR), ultraviolet light (UV), or DNA replication stalling, thereby acting as a DNA damage sensor. Recognizes the substrate consensus sequence [ST]-Q. Phosphorylates histone H2A to form H2AS128ph (gamma-H2A) at sites of DNA damage, involved in the regulation of DNA damage response mechanism. Required for the control of telomere length and genome stability.</text>
</comment>
<evidence type="ECO:0000256" key="9">
    <source>
        <dbReference type="ARBA" id="ARBA00022763"/>
    </source>
</evidence>
<keyword evidence="9 16" id="KW-0227">DNA damage</keyword>
<feature type="domain" description="PI3K/PI4K catalytic" evidence="18">
    <location>
        <begin position="2697"/>
        <end position="3010"/>
    </location>
</feature>
<evidence type="ECO:0000256" key="6">
    <source>
        <dbReference type="ARBA" id="ARBA00022527"/>
    </source>
</evidence>
<evidence type="ECO:0000256" key="17">
    <source>
        <dbReference type="SAM" id="MobiDB-lite"/>
    </source>
</evidence>
<organism evidence="21 22">
    <name type="scientific">Somion occarium</name>
    <dbReference type="NCBI Taxonomy" id="3059160"/>
    <lineage>
        <taxon>Eukaryota</taxon>
        <taxon>Fungi</taxon>
        <taxon>Dikarya</taxon>
        <taxon>Basidiomycota</taxon>
        <taxon>Agaricomycotina</taxon>
        <taxon>Agaricomycetes</taxon>
        <taxon>Polyporales</taxon>
        <taxon>Cerrenaceae</taxon>
        <taxon>Somion</taxon>
    </lineage>
</organism>
<dbReference type="Proteomes" id="UP001497453">
    <property type="component" value="Chromosome 8"/>
</dbReference>
<feature type="region of interest" description="Disordered" evidence="17">
    <location>
        <begin position="2578"/>
        <end position="2602"/>
    </location>
</feature>
<dbReference type="PROSITE" id="PS50290">
    <property type="entry name" value="PI3_4_KINASE_3"/>
    <property type="match status" value="1"/>
</dbReference>
<sequence length="3056" mass="345288">MENTLNTIRNKIVSDKVRERQEGIRILQEAFQRNSVILAVDQDGKGGGWLVLFQALFSAFAKEHKACLKAGKDHPVDSFTGNGVALRRLCEVVSALRFLVERGVHRMNTRVVSALLEHLVRHVQYRGHTTAVTLDYAKAIKCLLKWKPHLQHLTDENWVTLTTLSFNIILGDRIHAPLVQETTDSRSQGSRGDTPDTQTVASEVLSQADEDDPMDGSPVTGKRRRVEQSTPRPAEMPGPSRNTDIQMLPVTLDRIEFMSILAVLLGSRTSPLVLKEEEMPNLCAAILDRLVRFLHLFQPDSSLHYDYLRALNAVLSHLALNERTLVISFAREAWPGLLKLWSTKNQNLKEHLVIVLRTLFPYFTADLDESHAVQVKLYEGINTLFRILCREAERRGAEGLSMESLRLESIPLENKKDKSGAFIANTFRYGWHFDANQAMLWAIFELQADCAQQLYKMSESMHATPMNESFGKRQKWINPINTLLESIGIHTPNNVRVFYLQSILFFTDRHWRILHAGLQKQVADSLQTCLGVEDPLTQSWTVLCLGAIAHAQALSLATIDVPLSPSQISSHDYTIPWDYIWQQVMRRTTATAISRAACHAANILLLHSKSLLNSHKVLTELETLSKDLAIQGPSYPCDSACSFLVSCMRVASHDVRLYRLQLEEKVLTWFMDSWRPGGLSKSRMAPYVVDDILALLGSICGISNRAEVLSLQQLPKTPIVDAMVVEQGNAVIQDFQLHARLPPYCTSKDPHSSLNKSKPAPSQSHLASSNSESSFRELVEPGRRERRISGYFLKSLEELSSNWDSNKDSSAQFPAEKTRTYLDLAVTALCYEGSLMHGGTQINRRVLQAACKLMTLVTPTLEGRRWSHAEQGLILGSLEPLVLGDPPRDLVTPWETLLPPGPGTGIRFEMLQTARSPSREIKSRLEHTARRGLQRAIMQSADVQDAIAVVLKSLRIVLRKALNPATHTRDKDLSTDDFGQTKTSTEVDPVVDDSIAYSETRPSVDVCVTALAVLPAMQSACEPTRDKELVQLVEDCPGFILPLLTPAFLQNVREKTLSIKPTTVTVILETIGSLLGGYHHSHSDLLHYLLLDVLDATMHIWVQPGADAELQDHIIPLLEWQNNLYLKGKMRSWRCRDRFVQFLDHFMHEDSLQKAWPETDIVPTQLMYPMVNDNDIRVRFRTSASIPRCFMLPRLEQRDPLEVYNEIRKHVCKELSEYEGMLTRLLFLGNMMIVSSAVRRGAYWHFLETSLNTPTYNRHMETILEGLAIRFGLRSFSQLFEIYASQIAYSIRQNAYDFLRLPPHLIGYRDRRECAEACFHAFTPTNVLAGGTSEARTHGRNLFERHCHFVSKSTAEGVRECFAEIVGYQVVSWAEDHQGVANFNGDILLQQLRLTTKEIGTEGSNGDDLFLQYLSQYADGIVATVLRTLGDQDFSPNGQIVAALESEGQHGVTRSFLAMSKYRRSQEFPVHEPNLPVFYTSTVIGALTWFTTCIPEVDRSATTYHVLHQLFADLNRSPLINEQLRLYNAIAVWLALHRNHVGDVDVLRTVVNGATTMLMHSDSARAAQSLLEWTFSLLGASNIDTGAHLAETLIRISCTAYDYSIHEDIRAASMGHELMDWIESQSYKLSQHQNLKRQVLKALSTWPRELPDYLKATWDKNSRPDVSQLLGDRRIVSNKFRVVRRLRELTLEGAYDDAQFSKSDFWRLKECIPALEQILDSDVDAFCELLVLQRGHIDGLGNDQSAFESVRTRHMVEFSKENKGRSQRSLGLSSARRAVILSLVSILDEPSTTRVYEAYVTLKSFVSQPSLHGSSDPNQPDIFRQFPRPASSRPPPDITNLLTDDSYLDMSTDFRRWILCLALLLNDLLGAVDPLYYSLASILQVDAGFAEEVTPVLVHCALVVERSGRHASGVSTVADTLSTYFTKVLCSDFASVTCRRVIVDIVLHLRHFSPEDTKDCSAYDKWLSIDYVLLSKNALLCGAFTTALLFIELAAEYASVFSLEAPEIEDIMHDIYTHIDEPDGFYGIRTNNLSQFLIKRFHHEQQWDKAFQFHGAGLEAGSSTTADAEGVLQALHSFGFNNLAIQALHSRSGSNEGPKSSAMAYRLGWRTDTWDLPETTEYRDPGVALYVALRAVDRERDTRISDSVVRTALREQMDHLRNLGDENLTEIRQVSQSLMCLNQVIRWRSDDFQRSLLSKSVSGTHWKLFCQIDPDFEFLDLEAILATRTSLLRFVRRREQGEQIGVTVTPFCQGIQDLETQCLLRLSEAARQGEQAQIALNSVTLAQRLQSRLHFEVSQEYAQVLWLKKEPKYAVQYLRSLLLDMNQKADAPHQNQDVPKATLLTTLGTWTSEACLEKPAHVMTQYFSPAASIMDSQSVPNISVAVYYQFAIFADRQYHAMARSPDAMRLKLYLDRKKLEVEQRKKTRDGYAQGSEGFKIADHSLQRAEKVLQEDRRRYEEHIQARDAFLMQAVAMYSRSLELSDQFDDDSAIRLCSLWFANFSYDAAHFQSKLAIALGRVASRKFVFLAHQLTARLSTTDSSSREPGQDVLQTLVKRMCREHPFHSLYQVFCLGSDRKAQSGSSSDISRRRSSRQIPMSSQADRADAAVAIFDQLRSDSTFRSRLCDVEKLCNASLKFATYELKKLLKGKTPTGPLLIPADQALLGIKDLRVPVMTAHVPIDITARYDNCVWIHKYERKYVTAGGLNLPKIAVCVGSDGRRYKQLFKGEGGDDLRQDAVMEQVFDLVNVVLRRDRETRKRHLHVRGYKVIPLASQAGVLEFVSSTIPLIGWLEEAHHRYHPQEPGRREFHEIEKVRQQGKVAPLRELFGKLWGQVKPVMRHYFTERHKTPMSWFRLRLNYARSVATTSIVGHILGLGDRHTSNILLDNESGEVVHIDLGIAFDQGKLLPVPEKVPFRLTRDMIDGLGVTDTQGVFQRCAEETLRVLRDGSEVILTVLEVFKYDPLHSWTASELKVKRAQSGETVAAPLTGEATRHAIGLDMASGIADEAADRAVTSVSRKLDKTLTVEFTVNELISEATDIDNLADMFHGWQALW</sequence>
<gene>
    <name evidence="21" type="ORF">GFSPODELE1_LOCUS9848</name>
</gene>
<dbReference type="SUPFAM" id="SSF48371">
    <property type="entry name" value="ARM repeat"/>
    <property type="match status" value="1"/>
</dbReference>
<dbReference type="InterPro" id="IPR003151">
    <property type="entry name" value="PIK-rel_kinase_FAT"/>
</dbReference>
<evidence type="ECO:0000256" key="13">
    <source>
        <dbReference type="ARBA" id="ARBA00025079"/>
    </source>
</evidence>
<evidence type="ECO:0000256" key="2">
    <source>
        <dbReference type="ARBA" id="ARBA00010769"/>
    </source>
</evidence>
<evidence type="ECO:0000256" key="7">
    <source>
        <dbReference type="ARBA" id="ARBA00022679"/>
    </source>
</evidence>
<keyword evidence="22" id="KW-1185">Reference proteome</keyword>
<feature type="domain" description="FATC" evidence="20">
    <location>
        <begin position="3024"/>
        <end position="3056"/>
    </location>
</feature>
<dbReference type="InterPro" id="IPR036940">
    <property type="entry name" value="PI3/4_kinase_cat_sf"/>
</dbReference>
<keyword evidence="11 16" id="KW-0067">ATP-binding</keyword>
<dbReference type="InterPro" id="IPR018936">
    <property type="entry name" value="PI3/4_kinase_CS"/>
</dbReference>
<keyword evidence="16" id="KW-0158">Chromosome</keyword>
<feature type="region of interest" description="Disordered" evidence="17">
    <location>
        <begin position="1809"/>
        <end position="1838"/>
    </location>
</feature>
<evidence type="ECO:0000259" key="18">
    <source>
        <dbReference type="PROSITE" id="PS50290"/>
    </source>
</evidence>
<dbReference type="SUPFAM" id="SSF56112">
    <property type="entry name" value="Protein kinase-like (PK-like)"/>
    <property type="match status" value="1"/>
</dbReference>
<dbReference type="PROSITE" id="PS51190">
    <property type="entry name" value="FATC"/>
    <property type="match status" value="1"/>
</dbReference>
<evidence type="ECO:0000256" key="11">
    <source>
        <dbReference type="ARBA" id="ARBA00022840"/>
    </source>
</evidence>
<comment type="catalytic activity">
    <reaction evidence="14 16">
        <text>L-threonyl-[protein] + ATP = O-phospho-L-threonyl-[protein] + ADP + H(+)</text>
        <dbReference type="Rhea" id="RHEA:46608"/>
        <dbReference type="Rhea" id="RHEA-COMP:11060"/>
        <dbReference type="Rhea" id="RHEA-COMP:11605"/>
        <dbReference type="ChEBI" id="CHEBI:15378"/>
        <dbReference type="ChEBI" id="CHEBI:30013"/>
        <dbReference type="ChEBI" id="CHEBI:30616"/>
        <dbReference type="ChEBI" id="CHEBI:61977"/>
        <dbReference type="ChEBI" id="CHEBI:456216"/>
        <dbReference type="EC" id="2.7.11.1"/>
    </reaction>
</comment>
<evidence type="ECO:0000259" key="20">
    <source>
        <dbReference type="PROSITE" id="PS51190"/>
    </source>
</evidence>
<dbReference type="SMART" id="SM00146">
    <property type="entry name" value="PI3Kc"/>
    <property type="match status" value="1"/>
</dbReference>
<name>A0ABP1E3T4_9APHY</name>
<dbReference type="Gene3D" id="3.30.1010.10">
    <property type="entry name" value="Phosphatidylinositol 3-kinase Catalytic Subunit, Chain A, domain 4"/>
    <property type="match status" value="1"/>
</dbReference>
<dbReference type="InterPro" id="IPR016024">
    <property type="entry name" value="ARM-type_fold"/>
</dbReference>
<comment type="catalytic activity">
    <reaction evidence="15">
        <text>L-seryl-[protein] + ATP = O-phospho-L-seryl-[protein] + ADP + H(+)</text>
        <dbReference type="Rhea" id="RHEA:17989"/>
        <dbReference type="Rhea" id="RHEA-COMP:9863"/>
        <dbReference type="Rhea" id="RHEA-COMP:11604"/>
        <dbReference type="ChEBI" id="CHEBI:15378"/>
        <dbReference type="ChEBI" id="CHEBI:29999"/>
        <dbReference type="ChEBI" id="CHEBI:30616"/>
        <dbReference type="ChEBI" id="CHEBI:83421"/>
        <dbReference type="ChEBI" id="CHEBI:456216"/>
        <dbReference type="EC" id="2.7.11.1"/>
    </reaction>
</comment>
<dbReference type="Pfam" id="PF00454">
    <property type="entry name" value="PI3_PI4_kinase"/>
    <property type="match status" value="1"/>
</dbReference>
<dbReference type="InterPro" id="IPR021668">
    <property type="entry name" value="TAN"/>
</dbReference>
<dbReference type="EC" id="2.7.11.1" evidence="4 16"/>
<feature type="region of interest" description="Disordered" evidence="17">
    <location>
        <begin position="747"/>
        <end position="779"/>
    </location>
</feature>
<keyword evidence="12 16" id="KW-0539">Nucleus</keyword>
<dbReference type="PANTHER" id="PTHR37079">
    <property type="entry name" value="SERINE/THREONINE-PROTEIN KINASE ATM"/>
    <property type="match status" value="1"/>
</dbReference>
<feature type="compositionally biased region" description="Polar residues" evidence="17">
    <location>
        <begin position="1809"/>
        <end position="1818"/>
    </location>
</feature>
<comment type="subcellular location">
    <subcellularLocation>
        <location evidence="16">Chromosome</location>
        <location evidence="16">Telomere</location>
    </subcellularLocation>
    <subcellularLocation>
        <location evidence="1 16">Nucleus</location>
    </subcellularLocation>
</comment>
<keyword evidence="16" id="KW-0156">Chromatin regulator</keyword>
<evidence type="ECO:0000256" key="16">
    <source>
        <dbReference type="RuleBase" id="RU365027"/>
    </source>
</evidence>
<dbReference type="SMART" id="SM01342">
    <property type="entry name" value="TAN"/>
    <property type="match status" value="1"/>
</dbReference>
<dbReference type="PROSITE" id="PS00916">
    <property type="entry name" value="PI3_4_KINASE_2"/>
    <property type="match status" value="1"/>
</dbReference>
<keyword evidence="10 16" id="KW-0418">Kinase</keyword>
<protein>
    <recommendedName>
        <fullName evidence="5 16">Serine/threonine-protein kinase Tel1</fullName>
        <ecNumber evidence="4 16">2.7.11.1</ecNumber>
    </recommendedName>
</protein>
<evidence type="ECO:0000256" key="10">
    <source>
        <dbReference type="ARBA" id="ARBA00022777"/>
    </source>
</evidence>
<keyword evidence="16" id="KW-0779">Telomere</keyword>
<feature type="domain" description="FAT" evidence="19">
    <location>
        <begin position="1973"/>
        <end position="2577"/>
    </location>
</feature>
<dbReference type="InterPro" id="IPR014009">
    <property type="entry name" value="PIK_FAT"/>
</dbReference>
<feature type="region of interest" description="Disordered" evidence="17">
    <location>
        <begin position="182"/>
        <end position="244"/>
    </location>
</feature>
<evidence type="ECO:0000256" key="14">
    <source>
        <dbReference type="ARBA" id="ARBA00047899"/>
    </source>
</evidence>
<feature type="compositionally biased region" description="Polar residues" evidence="17">
    <location>
        <begin position="182"/>
        <end position="205"/>
    </location>
</feature>